<keyword evidence="2" id="KW-1185">Reference proteome</keyword>
<accession>A0A420BH12</accession>
<dbReference type="AlphaFoldDB" id="A0A420BH12"/>
<protein>
    <submittedName>
        <fullName evidence="1">Uncharacterized protein</fullName>
    </submittedName>
</protein>
<name>A0A420BH12_SPHD1</name>
<proteinExistence type="predicted"/>
<comment type="caution">
    <text evidence="1">The sequence shown here is derived from an EMBL/GenBank/DDBJ whole genome shotgun (WGS) entry which is preliminary data.</text>
</comment>
<dbReference type="EMBL" id="RAPY01000001">
    <property type="protein sequence ID" value="RKE55993.1"/>
    <property type="molecule type" value="Genomic_DNA"/>
</dbReference>
<organism evidence="1 2">
    <name type="scientific">Sphingobacterium detergens</name>
    <dbReference type="NCBI Taxonomy" id="1145106"/>
    <lineage>
        <taxon>Bacteria</taxon>
        <taxon>Pseudomonadati</taxon>
        <taxon>Bacteroidota</taxon>
        <taxon>Sphingobacteriia</taxon>
        <taxon>Sphingobacteriales</taxon>
        <taxon>Sphingobacteriaceae</taxon>
        <taxon>Sphingobacterium</taxon>
    </lineage>
</organism>
<evidence type="ECO:0000313" key="2">
    <source>
        <dbReference type="Proteomes" id="UP000286246"/>
    </source>
</evidence>
<dbReference type="RefSeq" id="WP_208642429.1">
    <property type="nucleotide sequence ID" value="NZ_RAPY01000001.1"/>
</dbReference>
<dbReference type="Proteomes" id="UP000286246">
    <property type="component" value="Unassembled WGS sequence"/>
</dbReference>
<reference evidence="1 2" key="1">
    <citation type="submission" date="2018-09" db="EMBL/GenBank/DDBJ databases">
        <title>Genomic Encyclopedia of Type Strains, Phase III (KMG-III): the genomes of soil and plant-associated and newly described type strains.</title>
        <authorList>
            <person name="Whitman W."/>
        </authorList>
    </citation>
    <scope>NUCLEOTIDE SEQUENCE [LARGE SCALE GENOMIC DNA]</scope>
    <source>
        <strain evidence="1 2">CECT 7938</strain>
    </source>
</reference>
<sequence length="205" mass="24091">MKLLDFFRIFKRKTFSKAEAERNTYLPFYWDDDYCQIEIVPAENSESIVERMTEIKIPADQSREGLGFTEIFEVGQMSITTFSEEIRTDALSQLLTDYKFEKAKSINYVGDKIANCETVSSKAFGFPNFTIFIETEEEFVKHIWLAINAPDSRAEISREQFKLIKGVLYSLGEEYEMVLADWNSLQLIDLRDRNQIDKYLNSYWK</sequence>
<gene>
    <name evidence="1" type="ORF">DFQ12_0842</name>
</gene>
<evidence type="ECO:0000313" key="1">
    <source>
        <dbReference type="EMBL" id="RKE55993.1"/>
    </source>
</evidence>